<comment type="caution">
    <text evidence="2">The sequence shown here is derived from an EMBL/GenBank/DDBJ whole genome shotgun (WGS) entry which is preliminary data.</text>
</comment>
<reference evidence="2" key="1">
    <citation type="submission" date="2022-08" db="EMBL/GenBank/DDBJ databases">
        <authorList>
            <person name="Gutierrez-Valencia J."/>
        </authorList>
    </citation>
    <scope>NUCLEOTIDE SEQUENCE</scope>
</reference>
<evidence type="ECO:0000313" key="3">
    <source>
        <dbReference type="Proteomes" id="UP001154282"/>
    </source>
</evidence>
<dbReference type="Gene3D" id="1.20.1280.50">
    <property type="match status" value="1"/>
</dbReference>
<proteinExistence type="predicted"/>
<protein>
    <recommendedName>
        <fullName evidence="4">F-box domain-containing protein</fullName>
    </recommendedName>
</protein>
<name>A0AAV0JRG0_9ROSI</name>
<dbReference type="Proteomes" id="UP001154282">
    <property type="component" value="Unassembled WGS sequence"/>
</dbReference>
<dbReference type="EMBL" id="CAMGYJ010000005">
    <property type="protein sequence ID" value="CAI0412506.1"/>
    <property type="molecule type" value="Genomic_DNA"/>
</dbReference>
<sequence length="279" mass="31745">MAPQIRRSSGDLVLDAKFPPSKRCRVGSERDPPPPRPPIGKLGDDLLEEILIRSFQNPRCAGRCALVCKRWSALTSCPRFNRRFISHHEPPPQPLLLPSDDPNSVLCFLPLPQKARTKLSVSDCFKDLVLCRFEEESVYAELDRLYLLCNPFTEQWVVLPLAPSRDKGSGRADAKLVCQPRSVCNIELGDGQVFAYSPNYRFRVVCIYQLDMSIRLDMFCSESGEWSQMLMKDRVRLPSYDAVSRNGELFLAYVEDQTKYTLAAIDPFRLDRSNDGPIL</sequence>
<dbReference type="PANTHER" id="PTHR32133">
    <property type="entry name" value="OS07G0120400 PROTEIN"/>
    <property type="match status" value="1"/>
</dbReference>
<evidence type="ECO:0000313" key="2">
    <source>
        <dbReference type="EMBL" id="CAI0412506.1"/>
    </source>
</evidence>
<accession>A0AAV0JRG0</accession>
<dbReference type="SUPFAM" id="SSF81383">
    <property type="entry name" value="F-box domain"/>
    <property type="match status" value="1"/>
</dbReference>
<organism evidence="2 3">
    <name type="scientific">Linum tenue</name>
    <dbReference type="NCBI Taxonomy" id="586396"/>
    <lineage>
        <taxon>Eukaryota</taxon>
        <taxon>Viridiplantae</taxon>
        <taxon>Streptophyta</taxon>
        <taxon>Embryophyta</taxon>
        <taxon>Tracheophyta</taxon>
        <taxon>Spermatophyta</taxon>
        <taxon>Magnoliopsida</taxon>
        <taxon>eudicotyledons</taxon>
        <taxon>Gunneridae</taxon>
        <taxon>Pentapetalae</taxon>
        <taxon>rosids</taxon>
        <taxon>fabids</taxon>
        <taxon>Malpighiales</taxon>
        <taxon>Linaceae</taxon>
        <taxon>Linum</taxon>
    </lineage>
</organism>
<evidence type="ECO:0000256" key="1">
    <source>
        <dbReference type="SAM" id="MobiDB-lite"/>
    </source>
</evidence>
<keyword evidence="3" id="KW-1185">Reference proteome</keyword>
<gene>
    <name evidence="2" type="ORF">LITE_LOCUS15575</name>
</gene>
<feature type="region of interest" description="Disordered" evidence="1">
    <location>
        <begin position="1"/>
        <end position="40"/>
    </location>
</feature>
<dbReference type="InterPro" id="IPR036047">
    <property type="entry name" value="F-box-like_dom_sf"/>
</dbReference>
<evidence type="ECO:0008006" key="4">
    <source>
        <dbReference type="Google" id="ProtNLM"/>
    </source>
</evidence>
<dbReference type="AlphaFoldDB" id="A0AAV0JRG0"/>